<organism evidence="7">
    <name type="scientific">Salix viminalis</name>
    <name type="common">Common osier</name>
    <name type="synonym">Basket willow</name>
    <dbReference type="NCBI Taxonomy" id="40686"/>
    <lineage>
        <taxon>Eukaryota</taxon>
        <taxon>Viridiplantae</taxon>
        <taxon>Streptophyta</taxon>
        <taxon>Embryophyta</taxon>
        <taxon>Tracheophyta</taxon>
        <taxon>Spermatophyta</taxon>
        <taxon>Magnoliopsida</taxon>
        <taxon>eudicotyledons</taxon>
        <taxon>Gunneridae</taxon>
        <taxon>Pentapetalae</taxon>
        <taxon>rosids</taxon>
        <taxon>fabids</taxon>
        <taxon>Malpighiales</taxon>
        <taxon>Salicaceae</taxon>
        <taxon>Saliceae</taxon>
        <taxon>Salix</taxon>
    </lineage>
</organism>
<evidence type="ECO:0000313" key="7">
    <source>
        <dbReference type="EMBL" id="VFU35183.1"/>
    </source>
</evidence>
<gene>
    <name evidence="7" type="ORF">SVIM_LOCUS173911</name>
</gene>
<name>A0A6N2LI49_SALVM</name>
<keyword evidence="3" id="KW-0804">Transcription</keyword>
<protein>
    <recommendedName>
        <fullName evidence="6">NAC domain-containing protein</fullName>
    </recommendedName>
</protein>
<dbReference type="Pfam" id="PF02365">
    <property type="entry name" value="NAM"/>
    <property type="match status" value="1"/>
</dbReference>
<evidence type="ECO:0000256" key="3">
    <source>
        <dbReference type="ARBA" id="ARBA00023163"/>
    </source>
</evidence>
<feature type="region of interest" description="Disordered" evidence="5">
    <location>
        <begin position="462"/>
        <end position="513"/>
    </location>
</feature>
<feature type="region of interest" description="Disordered" evidence="5">
    <location>
        <begin position="264"/>
        <end position="298"/>
    </location>
</feature>
<dbReference type="PANTHER" id="PTHR31719:SF179">
    <property type="entry name" value="OS08G0148400 PROTEIN"/>
    <property type="match status" value="1"/>
</dbReference>
<dbReference type="AlphaFoldDB" id="A0A6N2LI49"/>
<evidence type="ECO:0000259" key="6">
    <source>
        <dbReference type="PROSITE" id="PS51005"/>
    </source>
</evidence>
<feature type="region of interest" description="Disordered" evidence="5">
    <location>
        <begin position="1"/>
        <end position="98"/>
    </location>
</feature>
<dbReference type="Gene3D" id="2.170.150.80">
    <property type="entry name" value="NAC domain"/>
    <property type="match status" value="1"/>
</dbReference>
<reference evidence="7" key="1">
    <citation type="submission" date="2019-03" db="EMBL/GenBank/DDBJ databases">
        <authorList>
            <person name="Mank J."/>
            <person name="Almeida P."/>
        </authorList>
    </citation>
    <scope>NUCLEOTIDE SEQUENCE</scope>
    <source>
        <strain evidence="7">78183</strain>
    </source>
</reference>
<dbReference type="PROSITE" id="PS51005">
    <property type="entry name" value="NAC"/>
    <property type="match status" value="1"/>
</dbReference>
<feature type="compositionally biased region" description="Polar residues" evidence="5">
    <location>
        <begin position="1"/>
        <end position="14"/>
    </location>
</feature>
<evidence type="ECO:0000256" key="4">
    <source>
        <dbReference type="ARBA" id="ARBA00023242"/>
    </source>
</evidence>
<sequence>MSSLEENSSESPTMEFTEESLPEVHHSPTTPITPNIPSNFPASPTQIPITSTSSPPPPAPVPHPPSAIASPSMVLQPPPPLPLAAAAPAPPRYSNDRDKHRYFNSLPPGYRFCPHDHELVLYYLTRKVKGLPLPRNKIVDVILYQYDPEYLADRYKHYGEKEWYFFTPRDRKYKNGSRPNRAANGGYWKATGADKNIIYNQAVVGYRKALVYYTGKAPKGDKTNWIMHEFRVNDPLPQVRNHRDEMRLDDWVLCRIYKKHEKRNTVRNGQRNEERSDVSNEQRNEEHSSGSLDEIGEDYIHDHNSNDLAAMGADYAGEIYDMGAGSLENALPVYNGFSQQPAAPRGFSDSVNFSTAPACHSRTLRETQVPNLAETFGNPSPMFSVNPDNWPYRQNGYQDEFLNFTNWSQLNIPGQFFDLHSVKPTYLPRNPAPLVNLLPTGTVLPAHGLPYLNTAPPAVRLPPINTARPTGRLPPTNTALLTRRHPPTNPANIQPASLTSVDAKLTGHPPRHQ</sequence>
<dbReference type="InterPro" id="IPR003441">
    <property type="entry name" value="NAC-dom"/>
</dbReference>
<feature type="compositionally biased region" description="Polar residues" evidence="5">
    <location>
        <begin position="490"/>
        <end position="500"/>
    </location>
</feature>
<accession>A0A6N2LI49</accession>
<dbReference type="PANTHER" id="PTHR31719">
    <property type="entry name" value="NAC TRANSCRIPTION FACTOR 56"/>
    <property type="match status" value="1"/>
</dbReference>
<keyword evidence="2" id="KW-0238">DNA-binding</keyword>
<keyword evidence="4" id="KW-0539">Nucleus</keyword>
<feature type="compositionally biased region" description="Pro residues" evidence="5">
    <location>
        <begin position="54"/>
        <end position="65"/>
    </location>
</feature>
<proteinExistence type="predicted"/>
<dbReference type="EMBL" id="CAADRP010001112">
    <property type="protein sequence ID" value="VFU35183.1"/>
    <property type="molecule type" value="Genomic_DNA"/>
</dbReference>
<dbReference type="GO" id="GO:0006355">
    <property type="term" value="P:regulation of DNA-templated transcription"/>
    <property type="evidence" value="ECO:0007669"/>
    <property type="project" value="InterPro"/>
</dbReference>
<dbReference type="SUPFAM" id="SSF101941">
    <property type="entry name" value="NAC domain"/>
    <property type="match status" value="1"/>
</dbReference>
<evidence type="ECO:0000256" key="2">
    <source>
        <dbReference type="ARBA" id="ARBA00023125"/>
    </source>
</evidence>
<dbReference type="InterPro" id="IPR036093">
    <property type="entry name" value="NAC_dom_sf"/>
</dbReference>
<keyword evidence="1" id="KW-0805">Transcription regulation</keyword>
<feature type="domain" description="NAC" evidence="6">
    <location>
        <begin position="106"/>
        <end position="259"/>
    </location>
</feature>
<evidence type="ECO:0000256" key="1">
    <source>
        <dbReference type="ARBA" id="ARBA00023015"/>
    </source>
</evidence>
<feature type="compositionally biased region" description="Basic and acidic residues" evidence="5">
    <location>
        <begin position="270"/>
        <end position="288"/>
    </location>
</feature>
<dbReference type="GO" id="GO:0003677">
    <property type="term" value="F:DNA binding"/>
    <property type="evidence" value="ECO:0007669"/>
    <property type="project" value="UniProtKB-KW"/>
</dbReference>
<evidence type="ECO:0000256" key="5">
    <source>
        <dbReference type="SAM" id="MobiDB-lite"/>
    </source>
</evidence>
<feature type="compositionally biased region" description="Low complexity" evidence="5">
    <location>
        <begin position="27"/>
        <end position="53"/>
    </location>
</feature>